<accession>A0A1R0GTM0</accession>
<reference evidence="2 3" key="1">
    <citation type="journal article" date="2016" name="Mol. Biol. Evol.">
        <title>Genome-Wide Survey of Gut Fungi (Harpellales) Reveals the First Horizontally Transferred Ubiquitin Gene from a Mosquito Host.</title>
        <authorList>
            <person name="Wang Y."/>
            <person name="White M.M."/>
            <person name="Kvist S."/>
            <person name="Moncalvo J.M."/>
        </authorList>
    </citation>
    <scope>NUCLEOTIDE SEQUENCE [LARGE SCALE GENOMIC DNA]</scope>
    <source>
        <strain evidence="2 3">ALG-7-W6</strain>
    </source>
</reference>
<keyword evidence="1" id="KW-0472">Membrane</keyword>
<keyword evidence="3" id="KW-1185">Reference proteome</keyword>
<feature type="transmembrane region" description="Helical" evidence="1">
    <location>
        <begin position="167"/>
        <end position="184"/>
    </location>
</feature>
<sequence length="215" mass="25216">MNTRKNRWRPSRVLENTLLENTWSPTIRQLTVHTNINCRPNSYERCKYSTGKNAFDNEGKPTFPEHNVHQARDEQEHIHLDAYSQSKQNTAFQIQSIGSSRSTDNKAYRGHVQSHKKVLRQHDVCALVRDPVQDTVYPHVPAWIPNHLPHLCHKKNSEKYASRTKKLHYWASIATYIHVVPFALENLLYLLHVRAPVNLCIYHTHIHKFETLVFL</sequence>
<comment type="caution">
    <text evidence="2">The sequence shown here is derived from an EMBL/GenBank/DDBJ whole genome shotgun (WGS) entry which is preliminary data.</text>
</comment>
<evidence type="ECO:0000313" key="2">
    <source>
        <dbReference type="EMBL" id="OLY80188.1"/>
    </source>
</evidence>
<proteinExistence type="predicted"/>
<gene>
    <name evidence="2" type="ORF">AYI68_g5717</name>
</gene>
<dbReference type="Proteomes" id="UP000187455">
    <property type="component" value="Unassembled WGS sequence"/>
</dbReference>
<protein>
    <submittedName>
        <fullName evidence="2">Uncharacterized protein</fullName>
    </submittedName>
</protein>
<dbReference type="EMBL" id="LSSL01003689">
    <property type="protein sequence ID" value="OLY80188.1"/>
    <property type="molecule type" value="Genomic_DNA"/>
</dbReference>
<evidence type="ECO:0000313" key="3">
    <source>
        <dbReference type="Proteomes" id="UP000187455"/>
    </source>
</evidence>
<evidence type="ECO:0000256" key="1">
    <source>
        <dbReference type="SAM" id="Phobius"/>
    </source>
</evidence>
<name>A0A1R0GTM0_9FUNG</name>
<dbReference type="AlphaFoldDB" id="A0A1R0GTM0"/>
<keyword evidence="1" id="KW-1133">Transmembrane helix</keyword>
<keyword evidence="1" id="KW-0812">Transmembrane</keyword>
<organism evidence="2 3">
    <name type="scientific">Smittium mucronatum</name>
    <dbReference type="NCBI Taxonomy" id="133383"/>
    <lineage>
        <taxon>Eukaryota</taxon>
        <taxon>Fungi</taxon>
        <taxon>Fungi incertae sedis</taxon>
        <taxon>Zoopagomycota</taxon>
        <taxon>Kickxellomycotina</taxon>
        <taxon>Harpellomycetes</taxon>
        <taxon>Harpellales</taxon>
        <taxon>Legeriomycetaceae</taxon>
        <taxon>Smittium</taxon>
    </lineage>
</organism>